<organism evidence="2 3">
    <name type="scientific">Sistotremastrum suecicum HHB10207 ss-3</name>
    <dbReference type="NCBI Taxonomy" id="1314776"/>
    <lineage>
        <taxon>Eukaryota</taxon>
        <taxon>Fungi</taxon>
        <taxon>Dikarya</taxon>
        <taxon>Basidiomycota</taxon>
        <taxon>Agaricomycotina</taxon>
        <taxon>Agaricomycetes</taxon>
        <taxon>Sistotremastrales</taxon>
        <taxon>Sistotremastraceae</taxon>
        <taxon>Sistotremastrum</taxon>
    </lineage>
</organism>
<dbReference type="EMBL" id="KV428339">
    <property type="protein sequence ID" value="KZT32400.1"/>
    <property type="molecule type" value="Genomic_DNA"/>
</dbReference>
<sequence>MKSLAIRPVLLLLTLSIVFASPLPTGSNYTSESDFDAGEILVEELIIASEGTSPPSSVNGTYNATDLAAAFSSGANDLNVLSEIKCGSRALISDNNDADCSSGHSN</sequence>
<name>A0A165XP99_9AGAM</name>
<accession>A0A165XP99</accession>
<reference evidence="2 3" key="1">
    <citation type="journal article" date="2016" name="Mol. Biol. Evol.">
        <title>Comparative Genomics of Early-Diverging Mushroom-Forming Fungi Provides Insights into the Origins of Lignocellulose Decay Capabilities.</title>
        <authorList>
            <person name="Nagy L.G."/>
            <person name="Riley R."/>
            <person name="Tritt A."/>
            <person name="Adam C."/>
            <person name="Daum C."/>
            <person name="Floudas D."/>
            <person name="Sun H."/>
            <person name="Yadav J.S."/>
            <person name="Pangilinan J."/>
            <person name="Larsson K.H."/>
            <person name="Matsuura K."/>
            <person name="Barry K."/>
            <person name="Labutti K."/>
            <person name="Kuo R."/>
            <person name="Ohm R.A."/>
            <person name="Bhattacharya S.S."/>
            <person name="Shirouzu T."/>
            <person name="Yoshinaga Y."/>
            <person name="Martin F.M."/>
            <person name="Grigoriev I.V."/>
            <person name="Hibbett D.S."/>
        </authorList>
    </citation>
    <scope>NUCLEOTIDE SEQUENCE [LARGE SCALE GENOMIC DNA]</scope>
    <source>
        <strain evidence="2 3">HHB10207 ss-3</strain>
    </source>
</reference>
<feature type="signal peptide" evidence="1">
    <location>
        <begin position="1"/>
        <end position="20"/>
    </location>
</feature>
<feature type="chain" id="PRO_5007868988" evidence="1">
    <location>
        <begin position="21"/>
        <end position="106"/>
    </location>
</feature>
<keyword evidence="1" id="KW-0732">Signal</keyword>
<dbReference type="AlphaFoldDB" id="A0A165XP99"/>
<dbReference type="Proteomes" id="UP000076798">
    <property type="component" value="Unassembled WGS sequence"/>
</dbReference>
<evidence type="ECO:0000256" key="1">
    <source>
        <dbReference type="SAM" id="SignalP"/>
    </source>
</evidence>
<evidence type="ECO:0000313" key="2">
    <source>
        <dbReference type="EMBL" id="KZT32400.1"/>
    </source>
</evidence>
<evidence type="ECO:0000313" key="3">
    <source>
        <dbReference type="Proteomes" id="UP000076798"/>
    </source>
</evidence>
<keyword evidence="3" id="KW-1185">Reference proteome</keyword>
<protein>
    <submittedName>
        <fullName evidence="2">Uncharacterized protein</fullName>
    </submittedName>
</protein>
<gene>
    <name evidence="2" type="ORF">SISSUDRAFT_1133188</name>
</gene>
<proteinExistence type="predicted"/>